<reference evidence="2 3" key="1">
    <citation type="submission" date="2024-09" db="EMBL/GenBank/DDBJ databases">
        <authorList>
            <person name="Sun Q."/>
            <person name="Mori K."/>
        </authorList>
    </citation>
    <scope>NUCLEOTIDE SEQUENCE [LARGE SCALE GENOMIC DNA]</scope>
    <source>
        <strain evidence="2 3">CCM 8543</strain>
    </source>
</reference>
<organism evidence="2 3">
    <name type="scientific">Chelativorans intermedius</name>
    <dbReference type="NCBI Taxonomy" id="515947"/>
    <lineage>
        <taxon>Bacteria</taxon>
        <taxon>Pseudomonadati</taxon>
        <taxon>Pseudomonadota</taxon>
        <taxon>Alphaproteobacteria</taxon>
        <taxon>Hyphomicrobiales</taxon>
        <taxon>Phyllobacteriaceae</taxon>
        <taxon>Chelativorans</taxon>
    </lineage>
</organism>
<evidence type="ECO:0000313" key="3">
    <source>
        <dbReference type="Proteomes" id="UP001589755"/>
    </source>
</evidence>
<sequence>MRTLLSFLFLLPLFAAAMAQEEPMLLPVHPVPLVVETASGIHRFSIEVADEPGERARGLMFRRNMDDDRGMLFVFPESGPRAFWMKNTPLPLDLLFVGADGRVAAIARGTPFSTESIAPPVSARFVLELKAGTAQNAGIRIGDRLRHPLIEAAGG</sequence>
<dbReference type="EMBL" id="JBHLXD010000011">
    <property type="protein sequence ID" value="MFC0208376.1"/>
    <property type="molecule type" value="Genomic_DNA"/>
</dbReference>
<proteinExistence type="predicted"/>
<gene>
    <name evidence="2" type="ORF">ACFFJ2_08200</name>
</gene>
<name>A0ABV6D6U2_9HYPH</name>
<dbReference type="PANTHER" id="PTHR37953:SF1">
    <property type="entry name" value="UPF0127 PROTEIN MJ1496"/>
    <property type="match status" value="1"/>
</dbReference>
<protein>
    <submittedName>
        <fullName evidence="2">DUF192 domain-containing protein</fullName>
    </submittedName>
</protein>
<dbReference type="Proteomes" id="UP001589755">
    <property type="component" value="Unassembled WGS sequence"/>
</dbReference>
<keyword evidence="3" id="KW-1185">Reference proteome</keyword>
<feature type="signal peptide" evidence="1">
    <location>
        <begin position="1"/>
        <end position="19"/>
    </location>
</feature>
<evidence type="ECO:0000256" key="1">
    <source>
        <dbReference type="SAM" id="SignalP"/>
    </source>
</evidence>
<comment type="caution">
    <text evidence="2">The sequence shown here is derived from an EMBL/GenBank/DDBJ whole genome shotgun (WGS) entry which is preliminary data.</text>
</comment>
<dbReference type="PANTHER" id="PTHR37953">
    <property type="entry name" value="UPF0127 PROTEIN MJ1496"/>
    <property type="match status" value="1"/>
</dbReference>
<dbReference type="InterPro" id="IPR038695">
    <property type="entry name" value="Saro_0823-like_sf"/>
</dbReference>
<dbReference type="RefSeq" id="WP_261521651.1">
    <property type="nucleotide sequence ID" value="NZ_JAODNW010000019.1"/>
</dbReference>
<accession>A0ABV6D6U2</accession>
<dbReference type="Pfam" id="PF02643">
    <property type="entry name" value="DUF192"/>
    <property type="match status" value="1"/>
</dbReference>
<feature type="chain" id="PRO_5046555329" evidence="1">
    <location>
        <begin position="20"/>
        <end position="155"/>
    </location>
</feature>
<keyword evidence="1" id="KW-0732">Signal</keyword>
<evidence type="ECO:0000313" key="2">
    <source>
        <dbReference type="EMBL" id="MFC0208376.1"/>
    </source>
</evidence>
<dbReference type="InterPro" id="IPR003795">
    <property type="entry name" value="DUF192"/>
</dbReference>
<dbReference type="Gene3D" id="2.60.120.1140">
    <property type="entry name" value="Protein of unknown function DUF192"/>
    <property type="match status" value="1"/>
</dbReference>